<feature type="transmembrane region" description="Helical" evidence="12">
    <location>
        <begin position="203"/>
        <end position="224"/>
    </location>
</feature>
<feature type="transmembrane region" description="Helical" evidence="12">
    <location>
        <begin position="298"/>
        <end position="317"/>
    </location>
</feature>
<keyword evidence="4" id="KW-1003">Cell membrane</keyword>
<accession>A0A1C3CW67</accession>
<feature type="transmembrane region" description="Helical" evidence="12">
    <location>
        <begin position="123"/>
        <end position="149"/>
    </location>
</feature>
<keyword evidence="5" id="KW-0349">Heme</keyword>
<evidence type="ECO:0000313" key="13">
    <source>
        <dbReference type="EMBL" id="ODA12976.1"/>
    </source>
</evidence>
<dbReference type="GO" id="GO:0046872">
    <property type="term" value="F:metal ion binding"/>
    <property type="evidence" value="ECO:0007669"/>
    <property type="project" value="UniProtKB-KW"/>
</dbReference>
<comment type="subcellular location">
    <subcellularLocation>
        <location evidence="1">Cell membrane</location>
        <topology evidence="1">Multi-pass membrane protein</topology>
    </subcellularLocation>
</comment>
<dbReference type="EMBL" id="MBDL01000009">
    <property type="protein sequence ID" value="ODA12976.1"/>
    <property type="molecule type" value="Genomic_DNA"/>
</dbReference>
<feature type="transmembrane region" description="Helical" evidence="12">
    <location>
        <begin position="6"/>
        <end position="25"/>
    </location>
</feature>
<evidence type="ECO:0000256" key="9">
    <source>
        <dbReference type="ARBA" id="ARBA00022989"/>
    </source>
</evidence>
<dbReference type="OrthoDB" id="9776710at2"/>
<evidence type="ECO:0000256" key="3">
    <source>
        <dbReference type="ARBA" id="ARBA00022448"/>
    </source>
</evidence>
<keyword evidence="11 12" id="KW-0472">Membrane</keyword>
<dbReference type="InterPro" id="IPR003317">
    <property type="entry name" value="Cyt-d_oxidase_su2"/>
</dbReference>
<dbReference type="Pfam" id="PF02322">
    <property type="entry name" value="Cyt_bd_oxida_II"/>
    <property type="match status" value="1"/>
</dbReference>
<keyword evidence="6 12" id="KW-0812">Transmembrane</keyword>
<dbReference type="GO" id="GO:0005886">
    <property type="term" value="C:plasma membrane"/>
    <property type="evidence" value="ECO:0007669"/>
    <property type="project" value="UniProtKB-SubCell"/>
</dbReference>
<evidence type="ECO:0000313" key="14">
    <source>
        <dbReference type="Proteomes" id="UP000186553"/>
    </source>
</evidence>
<keyword evidence="7" id="KW-0479">Metal-binding</keyword>
<organism evidence="13 14">
    <name type="scientific">Acinetobacter celticus</name>
    <dbReference type="NCBI Taxonomy" id="1891224"/>
    <lineage>
        <taxon>Bacteria</taxon>
        <taxon>Pseudomonadati</taxon>
        <taxon>Pseudomonadota</taxon>
        <taxon>Gammaproteobacteria</taxon>
        <taxon>Moraxellales</taxon>
        <taxon>Moraxellaceae</taxon>
        <taxon>Acinetobacter</taxon>
    </lineage>
</organism>
<proteinExistence type="inferred from homology"/>
<evidence type="ECO:0000256" key="7">
    <source>
        <dbReference type="ARBA" id="ARBA00022723"/>
    </source>
</evidence>
<keyword evidence="14" id="KW-1185">Reference proteome</keyword>
<feature type="transmembrane region" description="Helical" evidence="12">
    <location>
        <begin position="85"/>
        <end position="102"/>
    </location>
</feature>
<sequence>MIEYELLKIIWWVLVGVLLIGFALTDGFDMGSMALMPFVGKTDDERRAAINTIAPHWEGNQVWFVTAGGALFAAWPMVYATAFSGMYWALLLVLFALFLRPVGFDYRSKLQNTQWRTSWDWGLAIGGAVPALVFGVAFGNMFLGVPFTLDETVRSTYTGSFFALLNPFALVCGLVSLSMLCAHGGAWLMLRTDGALRQRSAKATQIMGIIFLVCFLGAGAWLYFGGIQGYTLVQPFNTNGVANPLAKQVLTNANPGWMNNYSTYPVTMLAPISAILGALLIILAATKNKAGLSFTGSTLAVTGSILTAGFALFPFLMPSSINPTVSLTMWDAVSSKNTLTVMTVVAGIFVPIIIAYTTWCYYKMWGVITNKHIQENSHTLY</sequence>
<keyword evidence="9 12" id="KW-1133">Transmembrane helix</keyword>
<evidence type="ECO:0000256" key="2">
    <source>
        <dbReference type="ARBA" id="ARBA00007543"/>
    </source>
</evidence>
<evidence type="ECO:0000256" key="5">
    <source>
        <dbReference type="ARBA" id="ARBA00022617"/>
    </source>
</evidence>
<dbReference type="PANTHER" id="PTHR43141:SF5">
    <property type="entry name" value="CYTOCHROME BD-I UBIQUINOL OXIDASE SUBUNIT 2"/>
    <property type="match status" value="1"/>
</dbReference>
<dbReference type="PANTHER" id="PTHR43141">
    <property type="entry name" value="CYTOCHROME BD2 SUBUNIT II"/>
    <property type="match status" value="1"/>
</dbReference>
<dbReference type="GO" id="GO:0070069">
    <property type="term" value="C:cytochrome complex"/>
    <property type="evidence" value="ECO:0007669"/>
    <property type="project" value="TreeGrafter"/>
</dbReference>
<gene>
    <name evidence="13" type="ORF">BBP83_05830</name>
</gene>
<dbReference type="GO" id="GO:0009055">
    <property type="term" value="F:electron transfer activity"/>
    <property type="evidence" value="ECO:0007669"/>
    <property type="project" value="TreeGrafter"/>
</dbReference>
<evidence type="ECO:0000256" key="11">
    <source>
        <dbReference type="ARBA" id="ARBA00023136"/>
    </source>
</evidence>
<dbReference type="RefSeq" id="WP_068886856.1">
    <property type="nucleotide sequence ID" value="NZ_CBCRUU010000006.1"/>
</dbReference>
<evidence type="ECO:0000256" key="8">
    <source>
        <dbReference type="ARBA" id="ARBA00022982"/>
    </source>
</evidence>
<name>A0A1C3CW67_9GAMM</name>
<feature type="transmembrane region" description="Helical" evidence="12">
    <location>
        <begin position="337"/>
        <end position="362"/>
    </location>
</feature>
<evidence type="ECO:0000256" key="4">
    <source>
        <dbReference type="ARBA" id="ARBA00022475"/>
    </source>
</evidence>
<dbReference type="GO" id="GO:0019646">
    <property type="term" value="P:aerobic electron transport chain"/>
    <property type="evidence" value="ECO:0007669"/>
    <property type="project" value="TreeGrafter"/>
</dbReference>
<feature type="transmembrane region" description="Helical" evidence="12">
    <location>
        <begin position="161"/>
        <end position="182"/>
    </location>
</feature>
<dbReference type="GO" id="GO:0016682">
    <property type="term" value="F:oxidoreductase activity, acting on diphenols and related substances as donors, oxygen as acceptor"/>
    <property type="evidence" value="ECO:0007669"/>
    <property type="project" value="TreeGrafter"/>
</dbReference>
<dbReference type="STRING" id="1891224.BBP83_05830"/>
<evidence type="ECO:0000256" key="1">
    <source>
        <dbReference type="ARBA" id="ARBA00004651"/>
    </source>
</evidence>
<feature type="transmembrane region" description="Helical" evidence="12">
    <location>
        <begin position="264"/>
        <end position="286"/>
    </location>
</feature>
<evidence type="ECO:0000256" key="12">
    <source>
        <dbReference type="SAM" id="Phobius"/>
    </source>
</evidence>
<evidence type="ECO:0000256" key="10">
    <source>
        <dbReference type="ARBA" id="ARBA00023004"/>
    </source>
</evidence>
<dbReference type="NCBIfam" id="TIGR00203">
    <property type="entry name" value="cydB"/>
    <property type="match status" value="1"/>
</dbReference>
<dbReference type="PIRSF" id="PIRSF000267">
    <property type="entry name" value="Cyt_oxidse_sub2"/>
    <property type="match status" value="1"/>
</dbReference>
<dbReference type="Proteomes" id="UP000186553">
    <property type="component" value="Unassembled WGS sequence"/>
</dbReference>
<protein>
    <submittedName>
        <fullName evidence="13">Cytochrome d ubiquinol oxidase subunit II</fullName>
    </submittedName>
</protein>
<keyword evidence="10" id="KW-0408">Iron</keyword>
<comment type="caution">
    <text evidence="13">The sequence shown here is derived from an EMBL/GenBank/DDBJ whole genome shotgun (WGS) entry which is preliminary data.</text>
</comment>
<dbReference type="AlphaFoldDB" id="A0A1C3CW67"/>
<comment type="similarity">
    <text evidence="2">Belongs to the cytochrome ubiquinol oxidase subunit 2 family.</text>
</comment>
<reference evidence="13 14" key="1">
    <citation type="submission" date="2016-07" db="EMBL/GenBank/DDBJ databases">
        <title>Acinetobacter sp. ANC 4603.</title>
        <authorList>
            <person name="Radolfova-Krizova L."/>
            <person name="Nemec A."/>
        </authorList>
    </citation>
    <scope>NUCLEOTIDE SEQUENCE [LARGE SCALE GENOMIC DNA]</scope>
    <source>
        <strain evidence="13 14">ANC 4603</strain>
    </source>
</reference>
<keyword evidence="8" id="KW-0249">Electron transport</keyword>
<evidence type="ECO:0000256" key="6">
    <source>
        <dbReference type="ARBA" id="ARBA00022692"/>
    </source>
</evidence>
<keyword evidence="3" id="KW-0813">Transport</keyword>